<dbReference type="InterPro" id="IPR036053">
    <property type="entry name" value="PABP-dom"/>
</dbReference>
<comment type="similarity">
    <text evidence="3 14">Belongs to the polyadenylate-binding protein type-1 family.</text>
</comment>
<evidence type="ECO:0000259" key="16">
    <source>
        <dbReference type="PROSITE" id="PS50102"/>
    </source>
</evidence>
<keyword evidence="6" id="KW-0507">mRNA processing</keyword>
<dbReference type="FunFam" id="1.10.1900.10:FF:000004">
    <property type="entry name" value="Polyadenylate-binding protein"/>
    <property type="match status" value="1"/>
</dbReference>
<dbReference type="InterPro" id="IPR035979">
    <property type="entry name" value="RBD_domain_sf"/>
</dbReference>
<feature type="domain" description="RRM" evidence="16">
    <location>
        <begin position="213"/>
        <end position="290"/>
    </location>
</feature>
<dbReference type="Proteomes" id="UP000011096">
    <property type="component" value="Unassembled WGS sequence"/>
</dbReference>
<evidence type="ECO:0000256" key="10">
    <source>
        <dbReference type="ARBA" id="ARBA00022884"/>
    </source>
</evidence>
<feature type="domain" description="RRM" evidence="16">
    <location>
        <begin position="125"/>
        <end position="203"/>
    </location>
</feature>
<dbReference type="NCBIfam" id="TIGR01628">
    <property type="entry name" value="PABP-1234"/>
    <property type="match status" value="1"/>
</dbReference>
<dbReference type="CDD" id="cd12380">
    <property type="entry name" value="RRM3_I_PABPs"/>
    <property type="match status" value="1"/>
</dbReference>
<feature type="region of interest" description="Disordered" evidence="15">
    <location>
        <begin position="657"/>
        <end position="726"/>
    </location>
</feature>
<dbReference type="SMART" id="SM00361">
    <property type="entry name" value="RRM_1"/>
    <property type="match status" value="4"/>
</dbReference>
<dbReference type="InterPro" id="IPR012677">
    <property type="entry name" value="Nucleotide-bd_a/b_plait_sf"/>
</dbReference>
<protein>
    <recommendedName>
        <fullName evidence="14">Polyadenylate-binding protein</fullName>
        <shortName evidence="14">PABP</shortName>
    </recommendedName>
</protein>
<keyword evidence="9" id="KW-0810">Translation regulation</keyword>
<name>A0A7J6IJT6_COLFN</name>
<gene>
    <name evidence="18" type="primary">PAB1</name>
    <name evidence="18" type="ORF">CGGC5_v014710</name>
</gene>
<feature type="domain" description="PABC" evidence="17">
    <location>
        <begin position="730"/>
        <end position="807"/>
    </location>
</feature>
<dbReference type="OrthoDB" id="19742at2759"/>
<evidence type="ECO:0000256" key="6">
    <source>
        <dbReference type="ARBA" id="ARBA00022664"/>
    </source>
</evidence>
<keyword evidence="4" id="KW-0813">Transport</keyword>
<evidence type="ECO:0000313" key="19">
    <source>
        <dbReference type="Proteomes" id="UP000011096"/>
    </source>
</evidence>
<dbReference type="InterPro" id="IPR034364">
    <property type="entry name" value="PABP_RRM1"/>
</dbReference>
<dbReference type="Pfam" id="PF00076">
    <property type="entry name" value="RRM_1"/>
    <property type="match status" value="5"/>
</dbReference>
<evidence type="ECO:0000256" key="5">
    <source>
        <dbReference type="ARBA" id="ARBA00022490"/>
    </source>
</evidence>
<evidence type="ECO:0000256" key="4">
    <source>
        <dbReference type="ARBA" id="ARBA00022448"/>
    </source>
</evidence>
<dbReference type="InterPro" id="IPR003954">
    <property type="entry name" value="RRM_euk-type"/>
</dbReference>
<dbReference type="FunCoup" id="A0A7J6IJT6">
    <property type="interactions" value="1304"/>
</dbReference>
<dbReference type="CDD" id="cd12378">
    <property type="entry name" value="RRM1_I_PABPs"/>
    <property type="match status" value="1"/>
</dbReference>
<feature type="compositionally biased region" description="Gly residues" evidence="15">
    <location>
        <begin position="660"/>
        <end position="670"/>
    </location>
</feature>
<organism evidence="18 19">
    <name type="scientific">Colletotrichum fructicola (strain Nara gc5)</name>
    <name type="common">Anthracnose fungus</name>
    <name type="synonym">Colletotrichum gloeosporioides (strain Nara gc5)</name>
    <dbReference type="NCBI Taxonomy" id="1213859"/>
    <lineage>
        <taxon>Eukaryota</taxon>
        <taxon>Fungi</taxon>
        <taxon>Dikarya</taxon>
        <taxon>Ascomycota</taxon>
        <taxon>Pezizomycotina</taxon>
        <taxon>Sordariomycetes</taxon>
        <taxon>Hypocreomycetidae</taxon>
        <taxon>Glomerellales</taxon>
        <taxon>Glomerellaceae</taxon>
        <taxon>Colletotrichum</taxon>
        <taxon>Colletotrichum gloeosporioides species complex</taxon>
    </lineage>
</organism>
<dbReference type="GO" id="GO:0003723">
    <property type="term" value="F:RNA binding"/>
    <property type="evidence" value="ECO:0007669"/>
    <property type="project" value="UniProtKB-UniRule"/>
</dbReference>
<dbReference type="InParanoid" id="A0A7J6IJT6"/>
<feature type="domain" description="RRM" evidence="16">
    <location>
        <begin position="306"/>
        <end position="383"/>
    </location>
</feature>
<dbReference type="GO" id="GO:0006397">
    <property type="term" value="P:mRNA processing"/>
    <property type="evidence" value="ECO:0007669"/>
    <property type="project" value="UniProtKB-KW"/>
</dbReference>
<feature type="compositionally biased region" description="Basic and acidic residues" evidence="15">
    <location>
        <begin position="456"/>
        <end position="484"/>
    </location>
</feature>
<dbReference type="Pfam" id="PF00658">
    <property type="entry name" value="MLLE"/>
    <property type="match status" value="1"/>
</dbReference>
<feature type="region of interest" description="Disordered" evidence="15">
    <location>
        <begin position="439"/>
        <end position="488"/>
    </location>
</feature>
<keyword evidence="5 14" id="KW-0963">Cytoplasm</keyword>
<dbReference type="CDD" id="cd12379">
    <property type="entry name" value="RRM2_I_PABPs"/>
    <property type="match status" value="1"/>
</dbReference>
<dbReference type="FunFam" id="3.30.70.330:FF:000355">
    <property type="entry name" value="Polyadenylate-binding protein"/>
    <property type="match status" value="1"/>
</dbReference>
<evidence type="ECO:0000256" key="2">
    <source>
        <dbReference type="ARBA" id="ARBA00004496"/>
    </source>
</evidence>
<dbReference type="SMART" id="SM00360">
    <property type="entry name" value="RRM"/>
    <property type="match status" value="4"/>
</dbReference>
<dbReference type="PANTHER" id="PTHR24012">
    <property type="entry name" value="RNA BINDING PROTEIN"/>
    <property type="match status" value="1"/>
</dbReference>
<evidence type="ECO:0000313" key="18">
    <source>
        <dbReference type="EMBL" id="KAF4476897.1"/>
    </source>
</evidence>
<keyword evidence="19" id="KW-1185">Reference proteome</keyword>
<dbReference type="GO" id="GO:0005634">
    <property type="term" value="C:nucleus"/>
    <property type="evidence" value="ECO:0007669"/>
    <property type="project" value="UniProtKB-SubCell"/>
</dbReference>
<dbReference type="PROSITE" id="PS51309">
    <property type="entry name" value="PABC"/>
    <property type="match status" value="1"/>
</dbReference>
<evidence type="ECO:0000256" key="13">
    <source>
        <dbReference type="PROSITE-ProRule" id="PRU00176"/>
    </source>
</evidence>
<feature type="compositionally biased region" description="Low complexity" evidence="15">
    <location>
        <begin position="701"/>
        <end position="712"/>
    </location>
</feature>
<dbReference type="CDD" id="cd12381">
    <property type="entry name" value="RRM4_I_PABPs"/>
    <property type="match status" value="1"/>
</dbReference>
<reference evidence="18 19" key="2">
    <citation type="submission" date="2020-04" db="EMBL/GenBank/DDBJ databases">
        <title>Genome sequencing and assembly of multiple isolates from the Colletotrichum gloeosporioides species complex.</title>
        <authorList>
            <person name="Gan P."/>
            <person name="Shirasu K."/>
        </authorList>
    </citation>
    <scope>NUCLEOTIDE SEQUENCE [LARGE SCALE GENOMIC DNA]</scope>
    <source>
        <strain evidence="18 19">Nara gc5</strain>
    </source>
</reference>
<dbReference type="PROSITE" id="PS50102">
    <property type="entry name" value="RRM"/>
    <property type="match status" value="4"/>
</dbReference>
<accession>A0A7J6IJT6</accession>
<dbReference type="SUPFAM" id="SSF54928">
    <property type="entry name" value="RNA-binding domain, RBD"/>
    <property type="match status" value="3"/>
</dbReference>
<comment type="caution">
    <text evidence="18">The sequence shown here is derived from an EMBL/GenBank/DDBJ whole genome shotgun (WGS) entry which is preliminary data.</text>
</comment>
<dbReference type="GO" id="GO:0010494">
    <property type="term" value="C:cytoplasmic stress granule"/>
    <property type="evidence" value="ECO:0007669"/>
    <property type="project" value="UniProtKB-ARBA"/>
</dbReference>
<comment type="subcellular location">
    <subcellularLocation>
        <location evidence="2 14">Cytoplasm</location>
    </subcellularLocation>
    <subcellularLocation>
        <location evidence="1">Nucleus</location>
    </subcellularLocation>
</comment>
<dbReference type="Gene3D" id="1.10.1900.10">
    <property type="entry name" value="c-terminal domain of poly(a) binding protein"/>
    <property type="match status" value="1"/>
</dbReference>
<dbReference type="SMART" id="SM00517">
    <property type="entry name" value="PolyA"/>
    <property type="match status" value="1"/>
</dbReference>
<dbReference type="GeneID" id="43613671"/>
<dbReference type="FunFam" id="3.30.70.330:FF:000384">
    <property type="entry name" value="Polyadenylate-binding protein"/>
    <property type="match status" value="1"/>
</dbReference>
<dbReference type="SUPFAM" id="SSF63570">
    <property type="entry name" value="PABC (PABP) domain"/>
    <property type="match status" value="1"/>
</dbReference>
<dbReference type="GO" id="GO:0006417">
    <property type="term" value="P:regulation of translation"/>
    <property type="evidence" value="ECO:0007669"/>
    <property type="project" value="UniProtKB-KW"/>
</dbReference>
<evidence type="ECO:0000256" key="9">
    <source>
        <dbReference type="ARBA" id="ARBA00022845"/>
    </source>
</evidence>
<proteinExistence type="inferred from homology"/>
<sequence length="823" mass="89283">MMGTPHGIGRYLRALNQNPKRPFSAPRPFLASPPPFAHLPVNLASSFSLPLRLPLSSAPSRSRHTTHRQILDLYPSPLANDLSNASLNGADKNAPAINTNVEAQGDNADAAGPTPTTAPHPQASASLYVGELDPSVTEAMLFELFSQIGSVASIRVCRDAVTRRSLGYAYVNYNTTIDGEKALEELNYTLIKGRPCRIMWSQRDPALRKTGQGNVFIKNLDVAIDNKALHDTFAAFGNILSCKVAQDENGNSKGYGFVHYETDEAAAQAIKHVNGMLLNEKKVYVGHHIPKKDRQSKFEEMKANFTNVYVKNIANEVTDDEFRDLFAAFGDVTSSSLARDQEGKSRGFGFVNFTTHEAAAKAVEDLNNKDFRGQDLYVGRAQKKHEREEELRKSYEAARLEKANKYQGVNLYIKNLDDEVDDEKLRTLFADFGPITSAKVMRDTPTDSKEDEEGSSEEKEKENKPEAEEKTEEKEGSEKKEKKSDKKLHGKSKGFGFVCFSNPDDATKAVAEMNQRMVHGKPLYVALAQRKDVRKSQLEASIQARNQLRMQQAAAAAGLPQQYMQPPVFYAGGQQPVFPQGGRGMPFPQPGMPMPAVQGGRPGQFPGGYPQQGGRGVPQQMPPVYGMPGQFPPGAPYPNSGNPQFLAAIQQVQQATMNAGGRGGPQGGRGPAPMAGMPGPGMPGFPPNARQGGNQPGAGRGANPNGPRNNAPFPQGGRGAAPAQDLNSSSLIQQQLSSAAGNPGQQKQILGEVIFPKIQAMQPELAGKITGMLLEMENAELVNLIEDESALKAKVDEALGVYEEYIKNQGGEEGEKKAEETKA</sequence>
<evidence type="ECO:0000256" key="14">
    <source>
        <dbReference type="RuleBase" id="RU362004"/>
    </source>
</evidence>
<dbReference type="GO" id="GO:0051028">
    <property type="term" value="P:mRNA transport"/>
    <property type="evidence" value="ECO:0007669"/>
    <property type="project" value="UniProtKB-KW"/>
</dbReference>
<evidence type="ECO:0000256" key="8">
    <source>
        <dbReference type="ARBA" id="ARBA00022816"/>
    </source>
</evidence>
<dbReference type="FunFam" id="3.30.70.330:FF:000003">
    <property type="entry name" value="Polyadenylate-binding protein"/>
    <property type="match status" value="1"/>
</dbReference>
<dbReference type="AlphaFoldDB" id="A0A7J6IJT6"/>
<comment type="function">
    <text evidence="12">Binds the poly(A) tail of mRNA. Appears to be an important mediator of the multiple roles of the poly(A) tail in mRNA biogenesis, stability and translation. In the nucleus, involved in both mRNA cleavage and polyadenylation. Is also required for efficient mRNA export to the cytoplasm. Acts in concert with a poly(A)-specific nuclease (PAN) to affect poly(A) tail shortening, which may occur concomitantly with either nucleocytoplasmic mRNA transport or translational initiation. In the cytoplasm, stimulates translation initiation and regulates mRNA decay through translation termination-coupled poly(A) shortening, probably mediated by PAN.</text>
</comment>
<keyword evidence="8" id="KW-0509">mRNA transport</keyword>
<keyword evidence="7" id="KW-0677">Repeat</keyword>
<dbReference type="Gene3D" id="3.30.70.330">
    <property type="match status" value="4"/>
</dbReference>
<dbReference type="EMBL" id="ANPB02000009">
    <property type="protein sequence ID" value="KAF4476897.1"/>
    <property type="molecule type" value="Genomic_DNA"/>
</dbReference>
<evidence type="ECO:0000256" key="12">
    <source>
        <dbReference type="ARBA" id="ARBA00024761"/>
    </source>
</evidence>
<evidence type="ECO:0000259" key="17">
    <source>
        <dbReference type="PROSITE" id="PS51309"/>
    </source>
</evidence>
<dbReference type="InterPro" id="IPR002004">
    <property type="entry name" value="PABP_HYD_C"/>
</dbReference>
<reference evidence="18 19" key="1">
    <citation type="submission" date="2012-08" db="EMBL/GenBank/DDBJ databases">
        <authorList>
            <person name="Gan P.H.P."/>
            <person name="Ikeda K."/>
            <person name="Irieda H."/>
            <person name="Narusaka M."/>
            <person name="O'Connell R.J."/>
            <person name="Narusaka Y."/>
            <person name="Takano Y."/>
            <person name="Kubo Y."/>
            <person name="Shirasu K."/>
        </authorList>
    </citation>
    <scope>NUCLEOTIDE SEQUENCE [LARGE SCALE GENOMIC DNA]</scope>
    <source>
        <strain evidence="18 19">Nara gc5</strain>
    </source>
</reference>
<keyword evidence="10 13" id="KW-0694">RNA-binding</keyword>
<evidence type="ECO:0000256" key="7">
    <source>
        <dbReference type="ARBA" id="ARBA00022737"/>
    </source>
</evidence>
<keyword evidence="11" id="KW-0539">Nucleus</keyword>
<evidence type="ECO:0000256" key="1">
    <source>
        <dbReference type="ARBA" id="ARBA00004123"/>
    </source>
</evidence>
<evidence type="ECO:0000256" key="3">
    <source>
        <dbReference type="ARBA" id="ARBA00008557"/>
    </source>
</evidence>
<evidence type="ECO:0000256" key="11">
    <source>
        <dbReference type="ARBA" id="ARBA00023242"/>
    </source>
</evidence>
<dbReference type="InterPro" id="IPR045305">
    <property type="entry name" value="RRM2_I_PABPs"/>
</dbReference>
<evidence type="ECO:0000256" key="15">
    <source>
        <dbReference type="SAM" id="MobiDB-lite"/>
    </source>
</evidence>
<dbReference type="InterPro" id="IPR006515">
    <property type="entry name" value="PABP_1234"/>
</dbReference>
<dbReference type="InterPro" id="IPR000504">
    <property type="entry name" value="RRM_dom"/>
</dbReference>
<dbReference type="RefSeq" id="XP_031890704.2">
    <property type="nucleotide sequence ID" value="XM_032029592.2"/>
</dbReference>
<feature type="domain" description="RRM" evidence="16">
    <location>
        <begin position="409"/>
        <end position="530"/>
    </location>
</feature>